<dbReference type="EMBL" id="KZ293719">
    <property type="protein sequence ID" value="PBK82276.1"/>
    <property type="molecule type" value="Genomic_DNA"/>
</dbReference>
<gene>
    <name evidence="1" type="ORF">ARMGADRAFT_1090497</name>
</gene>
<protein>
    <recommendedName>
        <fullName evidence="3">LSM domain-containing protein</fullName>
    </recommendedName>
</protein>
<proteinExistence type="predicted"/>
<evidence type="ECO:0000313" key="2">
    <source>
        <dbReference type="Proteomes" id="UP000217790"/>
    </source>
</evidence>
<dbReference type="OrthoDB" id="3237761at2759"/>
<dbReference type="Proteomes" id="UP000217790">
    <property type="component" value="Unassembled WGS sequence"/>
</dbReference>
<keyword evidence="2" id="KW-1185">Reference proteome</keyword>
<accession>A0A2H3D449</accession>
<reference evidence="2" key="1">
    <citation type="journal article" date="2017" name="Nat. Ecol. Evol.">
        <title>Genome expansion and lineage-specific genetic innovations in the forest pathogenic fungi Armillaria.</title>
        <authorList>
            <person name="Sipos G."/>
            <person name="Prasanna A.N."/>
            <person name="Walter M.C."/>
            <person name="O'Connor E."/>
            <person name="Balint B."/>
            <person name="Krizsan K."/>
            <person name="Kiss B."/>
            <person name="Hess J."/>
            <person name="Varga T."/>
            <person name="Slot J."/>
            <person name="Riley R."/>
            <person name="Boka B."/>
            <person name="Rigling D."/>
            <person name="Barry K."/>
            <person name="Lee J."/>
            <person name="Mihaltcheva S."/>
            <person name="LaButti K."/>
            <person name="Lipzen A."/>
            <person name="Waldron R."/>
            <person name="Moloney N.M."/>
            <person name="Sperisen C."/>
            <person name="Kredics L."/>
            <person name="Vagvoelgyi C."/>
            <person name="Patrignani A."/>
            <person name="Fitzpatrick D."/>
            <person name="Nagy I."/>
            <person name="Doyle S."/>
            <person name="Anderson J.B."/>
            <person name="Grigoriev I.V."/>
            <person name="Gueldener U."/>
            <person name="Muensterkoetter M."/>
            <person name="Nagy L.G."/>
        </authorList>
    </citation>
    <scope>NUCLEOTIDE SEQUENCE [LARGE SCALE GENOMIC DNA]</scope>
    <source>
        <strain evidence="2">Ar21-2</strain>
    </source>
</reference>
<name>A0A2H3D449_ARMGA</name>
<dbReference type="AlphaFoldDB" id="A0A2H3D449"/>
<evidence type="ECO:0000313" key="1">
    <source>
        <dbReference type="EMBL" id="PBK82276.1"/>
    </source>
</evidence>
<sequence>MSSLPAGTRIFFYNSNGRLTGGIVESTSAMENGMQIVIILFLGVANLAYT</sequence>
<organism evidence="1 2">
    <name type="scientific">Armillaria gallica</name>
    <name type="common">Bulbous honey fungus</name>
    <name type="synonym">Armillaria bulbosa</name>
    <dbReference type="NCBI Taxonomy" id="47427"/>
    <lineage>
        <taxon>Eukaryota</taxon>
        <taxon>Fungi</taxon>
        <taxon>Dikarya</taxon>
        <taxon>Basidiomycota</taxon>
        <taxon>Agaricomycotina</taxon>
        <taxon>Agaricomycetes</taxon>
        <taxon>Agaricomycetidae</taxon>
        <taxon>Agaricales</taxon>
        <taxon>Marasmiineae</taxon>
        <taxon>Physalacriaceae</taxon>
        <taxon>Armillaria</taxon>
    </lineage>
</organism>
<evidence type="ECO:0008006" key="3">
    <source>
        <dbReference type="Google" id="ProtNLM"/>
    </source>
</evidence>
<dbReference type="InParanoid" id="A0A2H3D449"/>